<evidence type="ECO:0000256" key="4">
    <source>
        <dbReference type="ARBA" id="ARBA00022679"/>
    </source>
</evidence>
<evidence type="ECO:0000256" key="8">
    <source>
        <dbReference type="ARBA" id="ARBA00023012"/>
    </source>
</evidence>
<evidence type="ECO:0000256" key="5">
    <source>
        <dbReference type="ARBA" id="ARBA00022741"/>
    </source>
</evidence>
<protein>
    <recommendedName>
        <fullName evidence="2">histidine kinase</fullName>
        <ecNumber evidence="2">2.7.13.3</ecNumber>
    </recommendedName>
</protein>
<name>B4D7V6_9BACT</name>
<keyword evidence="6 10" id="KW-0418">Kinase</keyword>
<evidence type="ECO:0000256" key="6">
    <source>
        <dbReference type="ARBA" id="ARBA00022777"/>
    </source>
</evidence>
<dbReference type="SUPFAM" id="SSF55874">
    <property type="entry name" value="ATPase domain of HSP90 chaperone/DNA topoisomerase II/histidine kinase"/>
    <property type="match status" value="1"/>
</dbReference>
<dbReference type="CDD" id="cd00082">
    <property type="entry name" value="HisKA"/>
    <property type="match status" value="1"/>
</dbReference>
<dbReference type="InterPro" id="IPR003661">
    <property type="entry name" value="HisK_dim/P_dom"/>
</dbReference>
<accession>B4D7V6</accession>
<dbReference type="Proteomes" id="UP000005824">
    <property type="component" value="Unassembled WGS sequence"/>
</dbReference>
<evidence type="ECO:0000313" key="10">
    <source>
        <dbReference type="EMBL" id="EDY17479.1"/>
    </source>
</evidence>
<comment type="catalytic activity">
    <reaction evidence="1">
        <text>ATP + protein L-histidine = ADP + protein N-phospho-L-histidine.</text>
        <dbReference type="EC" id="2.7.13.3"/>
    </reaction>
</comment>
<dbReference type="InterPro" id="IPR036097">
    <property type="entry name" value="HisK_dim/P_sf"/>
</dbReference>
<feature type="domain" description="Histidine kinase" evidence="9">
    <location>
        <begin position="15"/>
        <end position="233"/>
    </location>
</feature>
<dbReference type="SUPFAM" id="SSF47384">
    <property type="entry name" value="Homodimeric domain of signal transducing histidine kinase"/>
    <property type="match status" value="1"/>
</dbReference>
<dbReference type="PROSITE" id="PS50109">
    <property type="entry name" value="HIS_KIN"/>
    <property type="match status" value="1"/>
</dbReference>
<dbReference type="Gene3D" id="3.30.565.10">
    <property type="entry name" value="Histidine kinase-like ATPase, C-terminal domain"/>
    <property type="match status" value="1"/>
</dbReference>
<dbReference type="EMBL" id="ABVL01000019">
    <property type="protein sequence ID" value="EDY17479.1"/>
    <property type="molecule type" value="Genomic_DNA"/>
</dbReference>
<dbReference type="STRING" id="497964.CfE428DRAFT_4996"/>
<dbReference type="eggNOG" id="COG4191">
    <property type="taxonomic scope" value="Bacteria"/>
</dbReference>
<evidence type="ECO:0000256" key="3">
    <source>
        <dbReference type="ARBA" id="ARBA00022553"/>
    </source>
</evidence>
<organism evidence="10 11">
    <name type="scientific">Chthoniobacter flavus Ellin428</name>
    <dbReference type="NCBI Taxonomy" id="497964"/>
    <lineage>
        <taxon>Bacteria</taxon>
        <taxon>Pseudomonadati</taxon>
        <taxon>Verrucomicrobiota</taxon>
        <taxon>Spartobacteria</taxon>
        <taxon>Chthoniobacterales</taxon>
        <taxon>Chthoniobacteraceae</taxon>
        <taxon>Chthoniobacter</taxon>
    </lineage>
</organism>
<dbReference type="PANTHER" id="PTHR43065:SF10">
    <property type="entry name" value="PEROXIDE STRESS-ACTIVATED HISTIDINE KINASE MAK3"/>
    <property type="match status" value="1"/>
</dbReference>
<dbReference type="InterPro" id="IPR004358">
    <property type="entry name" value="Sig_transdc_His_kin-like_C"/>
</dbReference>
<keyword evidence="7" id="KW-0067">ATP-binding</keyword>
<keyword evidence="3" id="KW-0597">Phosphoprotein</keyword>
<reference evidence="10 11" key="1">
    <citation type="journal article" date="2011" name="J. Bacteriol.">
        <title>Genome sequence of Chthoniobacter flavus Ellin428, an aerobic heterotrophic soil bacterium.</title>
        <authorList>
            <person name="Kant R."/>
            <person name="van Passel M.W."/>
            <person name="Palva A."/>
            <person name="Lucas S."/>
            <person name="Lapidus A."/>
            <person name="Glavina Del Rio T."/>
            <person name="Dalin E."/>
            <person name="Tice H."/>
            <person name="Bruce D."/>
            <person name="Goodwin L."/>
            <person name="Pitluck S."/>
            <person name="Larimer F.W."/>
            <person name="Land M.L."/>
            <person name="Hauser L."/>
            <person name="Sangwan P."/>
            <person name="de Vos W.M."/>
            <person name="Janssen P.H."/>
            <person name="Smidt H."/>
        </authorList>
    </citation>
    <scope>NUCLEOTIDE SEQUENCE [LARGE SCALE GENOMIC DNA]</scope>
    <source>
        <strain evidence="10 11">Ellin428</strain>
    </source>
</reference>
<sequence length="236" mass="26035">MQIEHSDFQDQLVRGLAHRMNNILTLFNGYLGLLMDNQKLDKETREGLAKIKEGARAASELMDRTHSLVRPPAVVWREINLHDFLHMLMPSFESLCGPGTKLYLDCPDQLPAIWGDATRVKSAIFEVVRNAVEAAFTGGNVHIVVSSAKKPPGTPAKQALQWVSISVTDSGPGIPEEIRDRIFQPFFSTKKKTNATGLGLTVTAGFVQQMGGVLRYESQPGKTTFQMLLPSRTDGT</sequence>
<dbReference type="SMART" id="SM00387">
    <property type="entry name" value="HATPase_c"/>
    <property type="match status" value="1"/>
</dbReference>
<keyword evidence="11" id="KW-1185">Reference proteome</keyword>
<comment type="caution">
    <text evidence="10">The sequence shown here is derived from an EMBL/GenBank/DDBJ whole genome shotgun (WGS) entry which is preliminary data.</text>
</comment>
<evidence type="ECO:0000256" key="2">
    <source>
        <dbReference type="ARBA" id="ARBA00012438"/>
    </source>
</evidence>
<evidence type="ECO:0000259" key="9">
    <source>
        <dbReference type="PROSITE" id="PS50109"/>
    </source>
</evidence>
<dbReference type="InterPro" id="IPR036890">
    <property type="entry name" value="HATPase_C_sf"/>
</dbReference>
<dbReference type="GO" id="GO:0005524">
    <property type="term" value="F:ATP binding"/>
    <property type="evidence" value="ECO:0007669"/>
    <property type="project" value="UniProtKB-KW"/>
</dbReference>
<dbReference type="Pfam" id="PF02518">
    <property type="entry name" value="HATPase_c"/>
    <property type="match status" value="1"/>
</dbReference>
<dbReference type="AlphaFoldDB" id="B4D7V6"/>
<evidence type="ECO:0000313" key="11">
    <source>
        <dbReference type="Proteomes" id="UP000005824"/>
    </source>
</evidence>
<proteinExistence type="predicted"/>
<dbReference type="GO" id="GO:0000155">
    <property type="term" value="F:phosphorelay sensor kinase activity"/>
    <property type="evidence" value="ECO:0007669"/>
    <property type="project" value="InterPro"/>
</dbReference>
<dbReference type="RefSeq" id="WP_006982317.1">
    <property type="nucleotide sequence ID" value="NZ_ABVL01000019.1"/>
</dbReference>
<keyword evidence="8" id="KW-0902">Two-component regulatory system</keyword>
<evidence type="ECO:0000256" key="1">
    <source>
        <dbReference type="ARBA" id="ARBA00000085"/>
    </source>
</evidence>
<dbReference type="InterPro" id="IPR003594">
    <property type="entry name" value="HATPase_dom"/>
</dbReference>
<gene>
    <name evidence="10" type="ORF">CfE428DRAFT_4996</name>
</gene>
<dbReference type="InParanoid" id="B4D7V6"/>
<dbReference type="EC" id="2.7.13.3" evidence="2"/>
<dbReference type="InterPro" id="IPR005467">
    <property type="entry name" value="His_kinase_dom"/>
</dbReference>
<keyword evidence="5" id="KW-0547">Nucleotide-binding</keyword>
<dbReference type="PRINTS" id="PR00344">
    <property type="entry name" value="BCTRLSENSOR"/>
</dbReference>
<dbReference type="Gene3D" id="1.10.287.130">
    <property type="match status" value="1"/>
</dbReference>
<keyword evidence="4" id="KW-0808">Transferase</keyword>
<dbReference type="PANTHER" id="PTHR43065">
    <property type="entry name" value="SENSOR HISTIDINE KINASE"/>
    <property type="match status" value="1"/>
</dbReference>
<evidence type="ECO:0000256" key="7">
    <source>
        <dbReference type="ARBA" id="ARBA00022840"/>
    </source>
</evidence>